<comment type="caution">
    <text evidence="2">The sequence shown here is derived from an EMBL/GenBank/DDBJ whole genome shotgun (WGS) entry which is preliminary data.</text>
</comment>
<dbReference type="Gene3D" id="3.40.50.1110">
    <property type="entry name" value="SGNH hydrolase"/>
    <property type="match status" value="1"/>
</dbReference>
<dbReference type="InterPro" id="IPR036514">
    <property type="entry name" value="SGNH_hydro_sf"/>
</dbReference>
<sequence>MRRRDLLGVMAAAAGARCAAATEGGVFLFDGDSIAAGSGATPGGALAEGVVARLGWRGRVHNTAHWGRPMAECLRLYDRNVAPLAEGEEGPRLLFIQAGDNDIDQGASGAAAHRALVDYVARAHAQRWRVIASTKLARPDFPFRKRVELADYNRLVLANAAGAEAVVDFAAIPEFARVANRTNPDIFTADRVHPSDGGYAILARETARAAAPLLAGR</sequence>
<keyword evidence="2" id="KW-0378">Hydrolase</keyword>
<proteinExistence type="predicted"/>
<dbReference type="RefSeq" id="WP_140885469.1">
    <property type="nucleotide sequence ID" value="NZ_RCZP01000024.1"/>
</dbReference>
<gene>
    <name evidence="2" type="ORF">EAH89_19845</name>
</gene>
<dbReference type="GO" id="GO:0016788">
    <property type="term" value="F:hydrolase activity, acting on ester bonds"/>
    <property type="evidence" value="ECO:0007669"/>
    <property type="project" value="UniProtKB-ARBA"/>
</dbReference>
<reference evidence="2 3" key="1">
    <citation type="journal article" date="2019" name="Environ. Microbiol.">
        <title>Species interactions and distinct microbial communities in high Arctic permafrost affected cryosols are associated with the CH4 and CO2 gas fluxes.</title>
        <authorList>
            <person name="Altshuler I."/>
            <person name="Hamel J."/>
            <person name="Turney S."/>
            <person name="Magnuson E."/>
            <person name="Levesque R."/>
            <person name="Greer C."/>
            <person name="Whyte L.G."/>
        </authorList>
    </citation>
    <scope>NUCLEOTIDE SEQUENCE [LARGE SCALE GENOMIC DNA]</scope>
    <source>
        <strain evidence="2 3">S9.3B</strain>
    </source>
</reference>
<dbReference type="OrthoDB" id="9790057at2"/>
<name>A0A502FQL6_9PROT</name>
<dbReference type="AlphaFoldDB" id="A0A502FQL6"/>
<accession>A0A502FQL6</accession>
<dbReference type="CDD" id="cd00229">
    <property type="entry name" value="SGNH_hydrolase"/>
    <property type="match status" value="1"/>
</dbReference>
<dbReference type="Proteomes" id="UP000317078">
    <property type="component" value="Unassembled WGS sequence"/>
</dbReference>
<dbReference type="EMBL" id="RCZP01000024">
    <property type="protein sequence ID" value="TPG51847.1"/>
    <property type="molecule type" value="Genomic_DNA"/>
</dbReference>
<evidence type="ECO:0000313" key="3">
    <source>
        <dbReference type="Proteomes" id="UP000317078"/>
    </source>
</evidence>
<keyword evidence="3" id="KW-1185">Reference proteome</keyword>
<dbReference type="InterPro" id="IPR013830">
    <property type="entry name" value="SGNH_hydro"/>
</dbReference>
<feature type="domain" description="SGNH hydrolase-type esterase" evidence="1">
    <location>
        <begin position="31"/>
        <end position="201"/>
    </location>
</feature>
<dbReference type="Pfam" id="PF13472">
    <property type="entry name" value="Lipase_GDSL_2"/>
    <property type="match status" value="1"/>
</dbReference>
<evidence type="ECO:0000259" key="1">
    <source>
        <dbReference type="Pfam" id="PF13472"/>
    </source>
</evidence>
<organism evidence="2 3">
    <name type="scientific">Muricoccus nepalensis</name>
    <dbReference type="NCBI Taxonomy" id="1854500"/>
    <lineage>
        <taxon>Bacteria</taxon>
        <taxon>Pseudomonadati</taxon>
        <taxon>Pseudomonadota</taxon>
        <taxon>Alphaproteobacteria</taxon>
        <taxon>Acetobacterales</taxon>
        <taxon>Roseomonadaceae</taxon>
        <taxon>Muricoccus</taxon>
    </lineage>
</organism>
<protein>
    <submittedName>
        <fullName evidence="2">SGNH/GDSL hydrolase family protein</fullName>
    </submittedName>
</protein>
<evidence type="ECO:0000313" key="2">
    <source>
        <dbReference type="EMBL" id="TPG51847.1"/>
    </source>
</evidence>
<dbReference type="SUPFAM" id="SSF52266">
    <property type="entry name" value="SGNH hydrolase"/>
    <property type="match status" value="1"/>
</dbReference>